<proteinExistence type="predicted"/>
<reference evidence="2 3" key="1">
    <citation type="submission" date="2013-09" db="EMBL/GenBank/DDBJ databases">
        <title>Whole genome sequencing of Halarchaeum acidiphilum strain MH1-52-1.</title>
        <authorList>
            <person name="Shimane Y."/>
            <person name="Minegishi H."/>
            <person name="Nishi S."/>
            <person name="Echigo A."/>
            <person name="Shuto A."/>
            <person name="Konishi M."/>
            <person name="Ito T."/>
            <person name="Ohkuma M."/>
            <person name="Ohta Y."/>
            <person name="Nagano Y."/>
            <person name="Tsubouchi T."/>
            <person name="Mori K."/>
            <person name="Usui K."/>
            <person name="Kamekura M."/>
            <person name="Usami R."/>
            <person name="Takaki Y."/>
            <person name="Hatada Y."/>
        </authorList>
    </citation>
    <scope>NUCLEOTIDE SEQUENCE [LARGE SCALE GENOMIC DNA]</scope>
    <source>
        <strain evidence="2 3">JCM 16109</strain>
    </source>
</reference>
<evidence type="ECO:0000313" key="3">
    <source>
        <dbReference type="Proteomes" id="UP000016986"/>
    </source>
</evidence>
<dbReference type="eggNOG" id="arCOG06309">
    <property type="taxonomic scope" value="Archaea"/>
</dbReference>
<comment type="caution">
    <text evidence="2">The sequence shown here is derived from an EMBL/GenBank/DDBJ whole genome shotgun (WGS) entry which is preliminary data.</text>
</comment>
<sequence length="117" mass="12917">MTSADLHPIPDAACRRIPLPFEAINALLARIADYFRGKERALGRQYERALDASDGVVLFADVDFWDRAGDALGFTDAETAAVQRAHETTLLLAGDREDRRAEFETALDVRTAVVLGR</sequence>
<dbReference type="RefSeq" id="WP_020222131.1">
    <property type="nucleotide sequence ID" value="NZ_BANO01000160.1"/>
</dbReference>
<keyword evidence="3" id="KW-1185">Reference proteome</keyword>
<organism evidence="2 3">
    <name type="scientific">Halarchaeum acidiphilum MH1-52-1</name>
    <dbReference type="NCBI Taxonomy" id="1261545"/>
    <lineage>
        <taxon>Archaea</taxon>
        <taxon>Methanobacteriati</taxon>
        <taxon>Methanobacteriota</taxon>
        <taxon>Stenosarchaea group</taxon>
        <taxon>Halobacteria</taxon>
        <taxon>Halobacteriales</taxon>
        <taxon>Halobacteriaceae</taxon>
    </lineage>
</organism>
<dbReference type="Proteomes" id="UP000016986">
    <property type="component" value="Unassembled WGS sequence"/>
</dbReference>
<evidence type="ECO:0000313" key="2">
    <source>
        <dbReference type="EMBL" id="GAD52216.1"/>
    </source>
</evidence>
<protein>
    <recommendedName>
        <fullName evidence="1">DUF8048 domain-containing protein</fullName>
    </recommendedName>
</protein>
<dbReference type="InterPro" id="IPR058361">
    <property type="entry name" value="DUF8048"/>
</dbReference>
<evidence type="ECO:0000259" key="1">
    <source>
        <dbReference type="Pfam" id="PF26222"/>
    </source>
</evidence>
<feature type="domain" description="DUF8048" evidence="1">
    <location>
        <begin position="15"/>
        <end position="117"/>
    </location>
</feature>
<dbReference type="EMBL" id="BATA01000017">
    <property type="protein sequence ID" value="GAD52216.1"/>
    <property type="molecule type" value="Genomic_DNA"/>
</dbReference>
<dbReference type="AlphaFoldDB" id="U2YEI2"/>
<accession>U2YEI2</accession>
<dbReference type="Pfam" id="PF26222">
    <property type="entry name" value="DUF8048"/>
    <property type="match status" value="1"/>
</dbReference>
<gene>
    <name evidence="2" type="ORF">MBEHAL_0976</name>
</gene>
<name>U2YEI2_9EURY</name>
<dbReference type="OrthoDB" id="235313at2157"/>